<accession>A0ABV1GD11</accession>
<reference evidence="3 4" key="1">
    <citation type="submission" date="2024-03" db="EMBL/GenBank/DDBJ databases">
        <title>Human intestinal bacterial collection.</title>
        <authorList>
            <person name="Pauvert C."/>
            <person name="Hitch T.C.A."/>
            <person name="Clavel T."/>
        </authorList>
    </citation>
    <scope>NUCLEOTIDE SEQUENCE [LARGE SCALE GENOMIC DNA]</scope>
    <source>
        <strain evidence="3 4">CLA-JM-H11</strain>
    </source>
</reference>
<dbReference type="SUPFAM" id="SSF53474">
    <property type="entry name" value="alpha/beta-Hydrolases"/>
    <property type="match status" value="2"/>
</dbReference>
<keyword evidence="4" id="KW-1185">Reference proteome</keyword>
<keyword evidence="1" id="KW-0732">Signal</keyword>
<evidence type="ECO:0000313" key="3">
    <source>
        <dbReference type="EMBL" id="MEQ2519723.1"/>
    </source>
</evidence>
<dbReference type="Proteomes" id="UP001477672">
    <property type="component" value="Unassembled WGS sequence"/>
</dbReference>
<proteinExistence type="predicted"/>
<protein>
    <recommendedName>
        <fullName evidence="5">Poly(3-hydroxybutyrate) depolymerase</fullName>
    </recommendedName>
</protein>
<dbReference type="InterPro" id="IPR029058">
    <property type="entry name" value="AB_hydrolase_fold"/>
</dbReference>
<dbReference type="PANTHER" id="PTHR43037:SF5">
    <property type="entry name" value="FERULOYL ESTERASE"/>
    <property type="match status" value="1"/>
</dbReference>
<dbReference type="Gene3D" id="3.40.50.1820">
    <property type="entry name" value="alpha/beta hydrolase"/>
    <property type="match status" value="1"/>
</dbReference>
<keyword evidence="2" id="KW-0378">Hydrolase</keyword>
<evidence type="ECO:0008006" key="5">
    <source>
        <dbReference type="Google" id="ProtNLM"/>
    </source>
</evidence>
<dbReference type="InterPro" id="IPR050955">
    <property type="entry name" value="Plant_Biomass_Hydrol_Est"/>
</dbReference>
<gene>
    <name evidence="3" type="ORF">WMO24_04655</name>
</gene>
<evidence type="ECO:0000256" key="2">
    <source>
        <dbReference type="ARBA" id="ARBA00022801"/>
    </source>
</evidence>
<evidence type="ECO:0000256" key="1">
    <source>
        <dbReference type="ARBA" id="ARBA00022729"/>
    </source>
</evidence>
<name>A0ABV1GD11_9FIRM</name>
<organism evidence="3 4">
    <name type="scientific">Ruthenibacterium intestinale</name>
    <dbReference type="NCBI Taxonomy" id="3133163"/>
    <lineage>
        <taxon>Bacteria</taxon>
        <taxon>Bacillati</taxon>
        <taxon>Bacillota</taxon>
        <taxon>Clostridia</taxon>
        <taxon>Eubacteriales</taxon>
        <taxon>Oscillospiraceae</taxon>
        <taxon>Ruthenibacterium</taxon>
    </lineage>
</organism>
<evidence type="ECO:0000313" key="4">
    <source>
        <dbReference type="Proteomes" id="UP001477672"/>
    </source>
</evidence>
<dbReference type="PANTHER" id="PTHR43037">
    <property type="entry name" value="UNNAMED PRODUCT-RELATED"/>
    <property type="match status" value="1"/>
</dbReference>
<dbReference type="RefSeq" id="WP_349215157.1">
    <property type="nucleotide sequence ID" value="NZ_JBBMFA010000065.1"/>
</dbReference>
<comment type="caution">
    <text evidence="3">The sequence shown here is derived from an EMBL/GenBank/DDBJ whole genome shotgun (WGS) entry which is preliminary data.</text>
</comment>
<dbReference type="EMBL" id="JBBMFA010000065">
    <property type="protein sequence ID" value="MEQ2519723.1"/>
    <property type="molecule type" value="Genomic_DNA"/>
</dbReference>
<sequence length="553" mass="60256">MEYYAYVSTRACYDPARTIFVFAPQQDAATLQGAARFARTSGWQALAEYDGAVLIVPVAPQGWQAEPDTLPGQLFDQVRNRFASRCGKSLLGRRGMLWCWETMVYWVGYGEGAAFAGRCAAAAPNRFAAAALVDGAAADYSAGRRPSDHWLVKHVSEGYHSCNDDIPACLWLLDVPPEGTAAAVRHYAEVNGFDPKRPTPCQVGGIPALRYAADGTTAAQLLVSDGPCPQGPALALAILNGLFDHVIRWKNGPDGTLARISGRPDFYSNGRFEMTSVTVNCLEYACAVHLPQGMSKEQARGLPLVFTVHGRGEPAWLFAEKNGWDTLADETRAFVLAAPDSPGNIWQAGRDADAFGALIDHLCQCYGLDRTRVYLTGFSNGGSITREMGTLHPEWFAAIAPFNAPVHVPDVVMDDAVAPSLEASGFELPYWVTVGDNDPAAVVDVDEQLEPLLKVNGCALRPAQGLTTRFAPDEIRTGDNWYTPERGYRQGSRFTTLVYRGQNGEVRVGYTVMKDMPHGAITEQSRACWEFLHGFRRPAGEKHVLWEAEGASC</sequence>